<dbReference type="InterPro" id="IPR012338">
    <property type="entry name" value="Beta-lactam/transpept-like"/>
</dbReference>
<reference evidence="5 6" key="1">
    <citation type="submission" date="2021-02" db="EMBL/GenBank/DDBJ databases">
        <authorList>
            <person name="Ra J.-S."/>
        </authorList>
    </citation>
    <scope>NUCLEOTIDE SEQUENCE [LARGE SCALE GENOMIC DNA]</scope>
    <source>
        <strain evidence="5 6">MMS20-R1-14</strain>
    </source>
</reference>
<feature type="compositionally biased region" description="Basic residues" evidence="3">
    <location>
        <begin position="1"/>
        <end position="10"/>
    </location>
</feature>
<sequence>MATRRLRTPHSLRTEVVSPRRVRRREEGVVGREDSHYRPEGVDGRGSGRSVTGGATGRVSVPDANVPRRPESTPEPPVTGRSGEHPPPPAWRPPSATEGRPAVGSAPVSPPSGAAPASAAPATPASGSATVPPHRGSAPVATHPVVASPPARPEPSARPGSAPPDGGPPPPAGPPRRRRRWVPALLVVVLLVGLAGAAAVLRPGPVAGWLGRADSTPSPTARPPEPDPSPVLAGPDGTAPEPAPAGVRAAVEPLTTAAALGSRVNVSVADVVTGESLYAKGGDDATVPASVTKLATGVTVLKARGPGHRIATRAVAGASPGEVVLVGGGDPTLAVDKNGFYPGAARLDALAAQVKQALGGTTPTRVVVDSTLFPGPVHGPGWDADIPTGGFGASITALMTDGARRDPVGARKNFADSHGAATRYAEPDLAAGRSFARLLGLPQGGVVRGTAPAAGSATAAGTPAPGTELGKVESLPMVRLVDIMITDSDNVIAEALARQVALARNQQASFAGGAAAMDEVIGELGLPADEISLADGSGLSRSNRISPSLLTDLIAVAGNGTHPELTAIFGGLPVAAWSGTLGTRYESPETAAGAGVVRAKTGTLTGVHAIAGLVTTRDGRLLTFAVLTDQAPAGDPEVTRAALDRIAGALAGCGCR</sequence>
<dbReference type="NCBIfam" id="TIGR00666">
    <property type="entry name" value="PBP4"/>
    <property type="match status" value="1"/>
</dbReference>
<evidence type="ECO:0000313" key="5">
    <source>
        <dbReference type="EMBL" id="MBM7079221.1"/>
    </source>
</evidence>
<name>A0ABS2IY10_9ACTN</name>
<keyword evidence="5" id="KW-0121">Carboxypeptidase</keyword>
<feature type="compositionally biased region" description="Pro residues" evidence="3">
    <location>
        <begin position="161"/>
        <end position="174"/>
    </location>
</feature>
<feature type="region of interest" description="Disordered" evidence="3">
    <location>
        <begin position="212"/>
        <end position="244"/>
    </location>
</feature>
<evidence type="ECO:0000256" key="4">
    <source>
        <dbReference type="SAM" id="Phobius"/>
    </source>
</evidence>
<keyword evidence="4" id="KW-0812">Transmembrane</keyword>
<feature type="compositionally biased region" description="Low complexity" evidence="3">
    <location>
        <begin position="101"/>
        <end position="133"/>
    </location>
</feature>
<dbReference type="PANTHER" id="PTHR30023:SF0">
    <property type="entry name" value="PENICILLIN-SENSITIVE CARBOXYPEPTIDASE A"/>
    <property type="match status" value="1"/>
</dbReference>
<protein>
    <submittedName>
        <fullName evidence="5">D-alanyl-D-alanine carboxypeptidase/D-alanyl-D-alanine-endopeptidase</fullName>
        <ecNumber evidence="5">3.4.16.4</ecNumber>
    </submittedName>
</protein>
<keyword evidence="6" id="KW-1185">Reference proteome</keyword>
<dbReference type="InterPro" id="IPR000667">
    <property type="entry name" value="Peptidase_S13"/>
</dbReference>
<keyword evidence="5" id="KW-0645">Protease</keyword>
<feature type="transmembrane region" description="Helical" evidence="4">
    <location>
        <begin position="181"/>
        <end position="201"/>
    </location>
</feature>
<feature type="compositionally biased region" description="Basic and acidic residues" evidence="3">
    <location>
        <begin position="24"/>
        <end position="43"/>
    </location>
</feature>
<gene>
    <name evidence="5" type="primary">dacB</name>
    <name evidence="5" type="ORF">JQX11_23155</name>
</gene>
<dbReference type="Proteomes" id="UP001518872">
    <property type="component" value="Unassembled WGS sequence"/>
</dbReference>
<dbReference type="GO" id="GO:0009002">
    <property type="term" value="F:serine-type D-Ala-D-Ala carboxypeptidase activity"/>
    <property type="evidence" value="ECO:0007669"/>
    <property type="project" value="UniProtKB-EC"/>
</dbReference>
<evidence type="ECO:0000313" key="6">
    <source>
        <dbReference type="Proteomes" id="UP001518872"/>
    </source>
</evidence>
<keyword evidence="4" id="KW-0472">Membrane</keyword>
<feature type="region of interest" description="Disordered" evidence="3">
    <location>
        <begin position="1"/>
        <end position="177"/>
    </location>
</feature>
<dbReference type="Gene3D" id="3.40.710.10">
    <property type="entry name" value="DD-peptidase/beta-lactamase superfamily"/>
    <property type="match status" value="2"/>
</dbReference>
<comment type="similarity">
    <text evidence="1">Belongs to the peptidase S13 family.</text>
</comment>
<keyword evidence="4" id="KW-1133">Transmembrane helix</keyword>
<comment type="caution">
    <text evidence="5">The sequence shown here is derived from an EMBL/GenBank/DDBJ whole genome shotgun (WGS) entry which is preliminary data.</text>
</comment>
<dbReference type="Gene3D" id="3.50.80.20">
    <property type="entry name" value="D-Ala-D-Ala carboxypeptidase C, peptidase S13"/>
    <property type="match status" value="1"/>
</dbReference>
<dbReference type="SUPFAM" id="SSF56601">
    <property type="entry name" value="beta-lactamase/transpeptidase-like"/>
    <property type="match status" value="1"/>
</dbReference>
<proteinExistence type="inferred from homology"/>
<dbReference type="EC" id="3.4.16.4" evidence="5"/>
<organism evidence="5 6">
    <name type="scientific">Micromonospora humida</name>
    <dbReference type="NCBI Taxonomy" id="2809018"/>
    <lineage>
        <taxon>Bacteria</taxon>
        <taxon>Bacillati</taxon>
        <taxon>Actinomycetota</taxon>
        <taxon>Actinomycetes</taxon>
        <taxon>Micromonosporales</taxon>
        <taxon>Micromonosporaceae</taxon>
        <taxon>Micromonospora</taxon>
    </lineage>
</organism>
<evidence type="ECO:0000256" key="3">
    <source>
        <dbReference type="SAM" id="MobiDB-lite"/>
    </source>
</evidence>
<dbReference type="PRINTS" id="PR00922">
    <property type="entry name" value="DADACBPTASE3"/>
</dbReference>
<evidence type="ECO:0000256" key="2">
    <source>
        <dbReference type="ARBA" id="ARBA00022801"/>
    </source>
</evidence>
<dbReference type="EMBL" id="JAFEUC010000012">
    <property type="protein sequence ID" value="MBM7079221.1"/>
    <property type="molecule type" value="Genomic_DNA"/>
</dbReference>
<keyword evidence="2 5" id="KW-0378">Hydrolase</keyword>
<dbReference type="Pfam" id="PF02113">
    <property type="entry name" value="Peptidase_S13"/>
    <property type="match status" value="2"/>
</dbReference>
<feature type="compositionally biased region" description="Pro residues" evidence="3">
    <location>
        <begin position="220"/>
        <end position="229"/>
    </location>
</feature>
<dbReference type="PANTHER" id="PTHR30023">
    <property type="entry name" value="D-ALANYL-D-ALANINE CARBOXYPEPTIDASE"/>
    <property type="match status" value="1"/>
</dbReference>
<accession>A0ABS2IY10</accession>
<evidence type="ECO:0000256" key="1">
    <source>
        <dbReference type="ARBA" id="ARBA00006096"/>
    </source>
</evidence>